<reference evidence="2 3" key="1">
    <citation type="journal article" date="2024" name="J Genomics">
        <title>Draft genome sequencing and assembly of Favolaschia claudopus CIRM-BRFM 2984 isolated from oak limbs.</title>
        <authorList>
            <person name="Navarro D."/>
            <person name="Drula E."/>
            <person name="Chaduli D."/>
            <person name="Cazenave R."/>
            <person name="Ahrendt S."/>
            <person name="Wang J."/>
            <person name="Lipzen A."/>
            <person name="Daum C."/>
            <person name="Barry K."/>
            <person name="Grigoriev I.V."/>
            <person name="Favel A."/>
            <person name="Rosso M.N."/>
            <person name="Martin F."/>
        </authorList>
    </citation>
    <scope>NUCLEOTIDE SEQUENCE [LARGE SCALE GENOMIC DNA]</scope>
    <source>
        <strain evidence="2 3">CIRM-BRFM 2984</strain>
    </source>
</reference>
<comment type="caution">
    <text evidence="2">The sequence shown here is derived from an EMBL/GenBank/DDBJ whole genome shotgun (WGS) entry which is preliminary data.</text>
</comment>
<keyword evidence="1" id="KW-0472">Membrane</keyword>
<organism evidence="2 3">
    <name type="scientific">Favolaschia claudopus</name>
    <dbReference type="NCBI Taxonomy" id="2862362"/>
    <lineage>
        <taxon>Eukaryota</taxon>
        <taxon>Fungi</taxon>
        <taxon>Dikarya</taxon>
        <taxon>Basidiomycota</taxon>
        <taxon>Agaricomycotina</taxon>
        <taxon>Agaricomycetes</taxon>
        <taxon>Agaricomycetidae</taxon>
        <taxon>Agaricales</taxon>
        <taxon>Marasmiineae</taxon>
        <taxon>Mycenaceae</taxon>
        <taxon>Favolaschia</taxon>
    </lineage>
</organism>
<keyword evidence="3" id="KW-1185">Reference proteome</keyword>
<evidence type="ECO:0000256" key="1">
    <source>
        <dbReference type="SAM" id="Phobius"/>
    </source>
</evidence>
<dbReference type="PANTHER" id="PTHR28251">
    <property type="entry name" value="V-TYPE ATPASE ASSEMBLY FACTOR PKR1"/>
    <property type="match status" value="1"/>
</dbReference>
<accession>A0AAW0EBJ9</accession>
<proteinExistence type="predicted"/>
<dbReference type="InterPro" id="IPR013945">
    <property type="entry name" value="Pkr1"/>
</dbReference>
<feature type="transmembrane region" description="Helical" evidence="1">
    <location>
        <begin position="47"/>
        <end position="67"/>
    </location>
</feature>
<keyword evidence="1" id="KW-0812">Transmembrane</keyword>
<evidence type="ECO:0000313" key="2">
    <source>
        <dbReference type="EMBL" id="KAK7061540.1"/>
    </source>
</evidence>
<keyword evidence="1" id="KW-1133">Transmembrane helix</keyword>
<gene>
    <name evidence="2" type="ORF">R3P38DRAFT_661307</name>
</gene>
<feature type="transmembrane region" description="Helical" evidence="1">
    <location>
        <begin position="21"/>
        <end position="41"/>
    </location>
</feature>
<dbReference type="AlphaFoldDB" id="A0AAW0EBJ9"/>
<dbReference type="Proteomes" id="UP001362999">
    <property type="component" value="Unassembled WGS sequence"/>
</dbReference>
<name>A0AAW0EBJ9_9AGAR</name>
<evidence type="ECO:0000313" key="3">
    <source>
        <dbReference type="Proteomes" id="UP001362999"/>
    </source>
</evidence>
<dbReference type="PANTHER" id="PTHR28251:SF1">
    <property type="entry name" value="V-TYPE ATPASE ASSEMBLY FACTOR PKR1"/>
    <property type="match status" value="1"/>
</dbReference>
<dbReference type="GO" id="GO:0070072">
    <property type="term" value="P:vacuolar proton-transporting V-type ATPase complex assembly"/>
    <property type="evidence" value="ECO:0007669"/>
    <property type="project" value="InterPro"/>
</dbReference>
<dbReference type="EMBL" id="JAWWNJ010000002">
    <property type="protein sequence ID" value="KAK7061540.1"/>
    <property type="molecule type" value="Genomic_DNA"/>
</dbReference>
<dbReference type="GO" id="GO:0005789">
    <property type="term" value="C:endoplasmic reticulum membrane"/>
    <property type="evidence" value="ECO:0007669"/>
    <property type="project" value="TreeGrafter"/>
</dbReference>
<sequence>MSESGFFAEILRPGSSLHPKFLLALDLAFVALLFILVTLAVLTAGNIHIFALIAIELALWASVKWFVNELKNAPMAPETQSQVDGAEAKKDL</sequence>
<dbReference type="Pfam" id="PF08636">
    <property type="entry name" value="Pkr1"/>
    <property type="match status" value="1"/>
</dbReference>
<protein>
    <submittedName>
        <fullName evidence="2">Uncharacterized protein</fullName>
    </submittedName>
</protein>